<evidence type="ECO:0000256" key="1">
    <source>
        <dbReference type="ARBA" id="ARBA00004141"/>
    </source>
</evidence>
<name>A0AAN9TI46_9HEMI</name>
<evidence type="ECO:0000256" key="13">
    <source>
        <dbReference type="PIRSR" id="PIRSR606539-2"/>
    </source>
</evidence>
<dbReference type="GO" id="GO:0016887">
    <property type="term" value="F:ATP hydrolysis activity"/>
    <property type="evidence" value="ECO:0007669"/>
    <property type="project" value="InterPro"/>
</dbReference>
<evidence type="ECO:0000256" key="14">
    <source>
        <dbReference type="PIRSR" id="PIRSR606539-3"/>
    </source>
</evidence>
<keyword evidence="6 13" id="KW-0067">ATP-binding</keyword>
<keyword evidence="19" id="KW-1185">Reference proteome</keyword>
<dbReference type="AlphaFoldDB" id="A0AAN9TI46"/>
<dbReference type="Gene3D" id="2.70.150.10">
    <property type="entry name" value="Calcium-transporting ATPase, cytoplasmic transduction domain A"/>
    <property type="match status" value="1"/>
</dbReference>
<feature type="binding site" evidence="13">
    <location>
        <position position="381"/>
    </location>
    <ligand>
        <name>ATP</name>
        <dbReference type="ChEBI" id="CHEBI:30616"/>
    </ligand>
</feature>
<feature type="transmembrane region" description="Helical" evidence="15">
    <location>
        <begin position="880"/>
        <end position="903"/>
    </location>
</feature>
<dbReference type="FunFam" id="3.40.50.1000:FF:000190">
    <property type="entry name" value="Phospholipid-transporting ATPase"/>
    <property type="match status" value="1"/>
</dbReference>
<reference evidence="18 19" key="1">
    <citation type="submission" date="2024-03" db="EMBL/GenBank/DDBJ databases">
        <title>Adaptation during the transition from Ophiocordyceps entomopathogen to insect associate is accompanied by gene loss and intensified selection.</title>
        <authorList>
            <person name="Ward C.M."/>
            <person name="Onetto C.A."/>
            <person name="Borneman A.R."/>
        </authorList>
    </citation>
    <scope>NUCLEOTIDE SEQUENCE [LARGE SCALE GENOMIC DNA]</scope>
    <source>
        <strain evidence="18">AWRI1</strain>
        <tissue evidence="18">Single Adult Female</tissue>
    </source>
</reference>
<organism evidence="18 19">
    <name type="scientific">Parthenolecanium corni</name>
    <dbReference type="NCBI Taxonomy" id="536013"/>
    <lineage>
        <taxon>Eukaryota</taxon>
        <taxon>Metazoa</taxon>
        <taxon>Ecdysozoa</taxon>
        <taxon>Arthropoda</taxon>
        <taxon>Hexapoda</taxon>
        <taxon>Insecta</taxon>
        <taxon>Pterygota</taxon>
        <taxon>Neoptera</taxon>
        <taxon>Paraneoptera</taxon>
        <taxon>Hemiptera</taxon>
        <taxon>Sternorrhyncha</taxon>
        <taxon>Coccoidea</taxon>
        <taxon>Coccidae</taxon>
        <taxon>Parthenolecanium</taxon>
    </lineage>
</organism>
<dbReference type="PANTHER" id="PTHR24092:SF150">
    <property type="entry name" value="PHOSPHOLIPID-TRANSPORTING ATPASE"/>
    <property type="match status" value="1"/>
</dbReference>
<dbReference type="GO" id="GO:0000287">
    <property type="term" value="F:magnesium ion binding"/>
    <property type="evidence" value="ECO:0007669"/>
    <property type="project" value="UniProtKB-UniRule"/>
</dbReference>
<evidence type="ECO:0000256" key="2">
    <source>
        <dbReference type="ARBA" id="ARBA00008109"/>
    </source>
</evidence>
<feature type="domain" description="P-type ATPase C-terminal" evidence="17">
    <location>
        <begin position="771"/>
        <end position="1017"/>
    </location>
</feature>
<comment type="cofactor">
    <cofactor evidence="14">
        <name>Mg(2+)</name>
        <dbReference type="ChEBI" id="CHEBI:18420"/>
    </cofactor>
</comment>
<feature type="binding site" evidence="14">
    <location>
        <position position="744"/>
    </location>
    <ligand>
        <name>Mg(2+)</name>
        <dbReference type="ChEBI" id="CHEBI:18420"/>
    </ligand>
</feature>
<dbReference type="SFLD" id="SFLDF00027">
    <property type="entry name" value="p-type_atpase"/>
    <property type="match status" value="1"/>
</dbReference>
<evidence type="ECO:0000256" key="8">
    <source>
        <dbReference type="ARBA" id="ARBA00022967"/>
    </source>
</evidence>
<feature type="domain" description="P-type ATPase N-terminal" evidence="16">
    <location>
        <begin position="19"/>
        <end position="76"/>
    </location>
</feature>
<dbReference type="SUPFAM" id="SSF81665">
    <property type="entry name" value="Calcium ATPase, transmembrane domain M"/>
    <property type="match status" value="1"/>
</dbReference>
<dbReference type="EMBL" id="JBBCAQ010000020">
    <property type="protein sequence ID" value="KAK7592948.1"/>
    <property type="molecule type" value="Genomic_DNA"/>
</dbReference>
<dbReference type="Pfam" id="PF16212">
    <property type="entry name" value="PhoLip_ATPase_C"/>
    <property type="match status" value="1"/>
</dbReference>
<dbReference type="Pfam" id="PF13246">
    <property type="entry name" value="Cation_ATPase"/>
    <property type="match status" value="1"/>
</dbReference>
<dbReference type="EC" id="7.6.2.1" evidence="15"/>
<proteinExistence type="inferred from homology"/>
<evidence type="ECO:0000256" key="4">
    <source>
        <dbReference type="ARBA" id="ARBA00022723"/>
    </source>
</evidence>
<accession>A0AAN9TI46</accession>
<dbReference type="InterPro" id="IPR044492">
    <property type="entry name" value="P_typ_ATPase_HD_dom"/>
</dbReference>
<evidence type="ECO:0000256" key="7">
    <source>
        <dbReference type="ARBA" id="ARBA00022842"/>
    </source>
</evidence>
<keyword evidence="4 14" id="KW-0479">Metal-binding</keyword>
<dbReference type="InterPro" id="IPR032631">
    <property type="entry name" value="P-type_ATPase_N"/>
</dbReference>
<dbReference type="InterPro" id="IPR006539">
    <property type="entry name" value="P-type_ATPase_IV"/>
</dbReference>
<feature type="binding site" evidence="13">
    <location>
        <position position="748"/>
    </location>
    <ligand>
        <name>ATP</name>
        <dbReference type="ChEBI" id="CHEBI:30616"/>
    </ligand>
</feature>
<evidence type="ECO:0000256" key="5">
    <source>
        <dbReference type="ARBA" id="ARBA00022741"/>
    </source>
</evidence>
<dbReference type="Gene3D" id="3.40.1110.10">
    <property type="entry name" value="Calcium-transporting ATPase, cytoplasmic domain N"/>
    <property type="match status" value="1"/>
</dbReference>
<feature type="binding site" evidence="13">
    <location>
        <position position="747"/>
    </location>
    <ligand>
        <name>ATP</name>
        <dbReference type="ChEBI" id="CHEBI:30616"/>
    </ligand>
</feature>
<evidence type="ECO:0000259" key="16">
    <source>
        <dbReference type="Pfam" id="PF16209"/>
    </source>
</evidence>
<feature type="binding site" evidence="13">
    <location>
        <position position="632"/>
    </location>
    <ligand>
        <name>ATP</name>
        <dbReference type="ChEBI" id="CHEBI:30616"/>
    </ligand>
</feature>
<feature type="transmembrane region" description="Helical" evidence="15">
    <location>
        <begin position="801"/>
        <end position="821"/>
    </location>
</feature>
<protein>
    <recommendedName>
        <fullName evidence="15">Phospholipid-transporting ATPase</fullName>
        <ecNumber evidence="15">7.6.2.1</ecNumber>
    </recommendedName>
</protein>
<dbReference type="InterPro" id="IPR023299">
    <property type="entry name" value="ATPase_P-typ_cyto_dom_N"/>
</dbReference>
<gene>
    <name evidence="18" type="ORF">V9T40_007700</name>
</gene>
<keyword evidence="10 15" id="KW-0472">Membrane</keyword>
<evidence type="ECO:0000256" key="3">
    <source>
        <dbReference type="ARBA" id="ARBA00022692"/>
    </source>
</evidence>
<feature type="binding site" evidence="13">
    <location>
        <position position="382"/>
    </location>
    <ligand>
        <name>ATP</name>
        <dbReference type="ChEBI" id="CHEBI:30616"/>
    </ligand>
</feature>
<feature type="transmembrane region" description="Helical" evidence="15">
    <location>
        <begin position="73"/>
        <end position="92"/>
    </location>
</feature>
<feature type="binding site" evidence="13">
    <location>
        <position position="494"/>
    </location>
    <ligand>
        <name>ATP</name>
        <dbReference type="ChEBI" id="CHEBI:30616"/>
    </ligand>
</feature>
<feature type="transmembrane region" description="Helical" evidence="15">
    <location>
        <begin position="989"/>
        <end position="1012"/>
    </location>
</feature>
<feature type="binding site" evidence="13">
    <location>
        <position position="552"/>
    </location>
    <ligand>
        <name>ATP</name>
        <dbReference type="ChEBI" id="CHEBI:30616"/>
    </ligand>
</feature>
<evidence type="ECO:0000313" key="18">
    <source>
        <dbReference type="EMBL" id="KAK7592948.1"/>
    </source>
</evidence>
<evidence type="ECO:0000256" key="15">
    <source>
        <dbReference type="RuleBase" id="RU362033"/>
    </source>
</evidence>
<evidence type="ECO:0000259" key="17">
    <source>
        <dbReference type="Pfam" id="PF16212"/>
    </source>
</evidence>
<dbReference type="GO" id="GO:0140326">
    <property type="term" value="F:ATPase-coupled intramembrane lipid transporter activity"/>
    <property type="evidence" value="ECO:0007669"/>
    <property type="project" value="UniProtKB-EC"/>
</dbReference>
<comment type="caution">
    <text evidence="18">The sequence shown here is derived from an EMBL/GenBank/DDBJ whole genome shotgun (WGS) entry which is preliminary data.</text>
</comment>
<comment type="similarity">
    <text evidence="2 15">Belongs to the cation transport ATPase (P-type) (TC 3.A.3) family. Type IV subfamily.</text>
</comment>
<evidence type="ECO:0000256" key="10">
    <source>
        <dbReference type="ARBA" id="ARBA00023136"/>
    </source>
</evidence>
<feature type="binding site" evidence="14">
    <location>
        <position position="380"/>
    </location>
    <ligand>
        <name>Mg(2+)</name>
        <dbReference type="ChEBI" id="CHEBI:18420"/>
    </ligand>
</feature>
<dbReference type="GO" id="GO:0005524">
    <property type="term" value="F:ATP binding"/>
    <property type="evidence" value="ECO:0007669"/>
    <property type="project" value="UniProtKB-UniRule"/>
</dbReference>
<dbReference type="FunFam" id="3.40.50.1000:FF:000001">
    <property type="entry name" value="Phospholipid-transporting ATPase IC"/>
    <property type="match status" value="1"/>
</dbReference>
<feature type="binding site" evidence="13">
    <location>
        <position position="633"/>
    </location>
    <ligand>
        <name>ATP</name>
        <dbReference type="ChEBI" id="CHEBI:30616"/>
    </ligand>
</feature>
<dbReference type="Pfam" id="PF16209">
    <property type="entry name" value="PhoLip_ATPase_N"/>
    <property type="match status" value="1"/>
</dbReference>
<dbReference type="SUPFAM" id="SSF56784">
    <property type="entry name" value="HAD-like"/>
    <property type="match status" value="1"/>
</dbReference>
<dbReference type="PRINTS" id="PR00119">
    <property type="entry name" value="CATATPASE"/>
</dbReference>
<sequence length="1024" mass="116251">MKSEDSSQKFRTVEISAPQHKRYPSNSIITTKYNFITFLPLFLLNQFANYSNLFFLLISILQQLPGVSPMGRYTTVLPLSIILTISGIKELYEDIIRHREDNKINARQVEQWTTSGWTMVQWKQIKVGEILRVKNNFEFPADLVMVCSSDTGTGIAYVETVNLDGENNLKVRRVPHLLDVNETNLKTLAGTIKCDHPNELIYSFNGMVVLSTGVKISINEEQLLLREATLRNTEWVIGIVVYTGTDTKIWRNSEKRQLKRSSSDDMINWHMMVLFTIFFLLTICNSILYIISNYRIQEFMWYLPIGTTGLSYSTFLTFAIGYSTIIPISLQIYLEVVRLVQANCINRDEQLYHPSSQTYAKARSSNLNSDLGQVKYIFSDKTGTLTQNILEFKECSVLGTIYNASNIEMLLNLCGKDSVCHHFFIAVCVVPGVIPIVNKSTQELKYYSSSTDQLALITAAKKFGYELRQRTYREANVSVQGTIHKYKILSDIDFTNERRRTSVIVRTPKNKIILYIIGADDVIFQRLSSSGNIELKQKTSEHIVTFALSGLRTMCLAMAELDEPSFRRWHKSFVRAKLSLASRQAQIARVAEDIEKNLTLLGAVACEDKLQEEVPQTISTLISAGIKVWMLTGDKQETAINIGYSTKLLTNDSTLFILDSEDIRELRRDCVQISEKMSNAQKSVLVVNGHSLSTLLKSNYADFFITLSMNCESVICCRMIPIQKARIVSYVQSRTKGVTLAIGDGANDVAMIQAASVGVGISGVEGLQAVYAADYSIAMFKHLSRLLLIHGTWNYDRICKLIYYIYYKNVPLCLALFYISYASGWSGSPLIDDWSFTLYNVAFTDGATLVLGVFEKNYPEQVLLADPTIYRRNNWFDVSSYYACLLNGVLHAVLLLILTFSICSKNSLWKQSYSDGYTIQGNILYTNTLIVVTAKCFVHLTNWYWLSIFGGLITSLLWFPVLCIYNYFWKELHLDPDLAGITTMLFSTPVFWLNIVLVPFSVLFVDIVVVTLHRTFGQTKFFGR</sequence>
<dbReference type="Proteomes" id="UP001367676">
    <property type="component" value="Unassembled WGS sequence"/>
</dbReference>
<feature type="transmembrane region" description="Helical" evidence="15">
    <location>
        <begin position="269"/>
        <end position="292"/>
    </location>
</feature>
<dbReference type="SFLD" id="SFLDS00003">
    <property type="entry name" value="Haloacid_Dehalogenase"/>
    <property type="match status" value="1"/>
</dbReference>
<evidence type="ECO:0000256" key="9">
    <source>
        <dbReference type="ARBA" id="ARBA00022989"/>
    </source>
</evidence>
<feature type="transmembrane region" description="Helical" evidence="15">
    <location>
        <begin position="312"/>
        <end position="334"/>
    </location>
</feature>
<dbReference type="GO" id="GO:0005802">
    <property type="term" value="C:trans-Golgi network"/>
    <property type="evidence" value="ECO:0007669"/>
    <property type="project" value="TreeGrafter"/>
</dbReference>
<feature type="binding site" evidence="13">
    <location>
        <position position="718"/>
    </location>
    <ligand>
        <name>ATP</name>
        <dbReference type="ChEBI" id="CHEBI:30616"/>
    </ligand>
</feature>
<dbReference type="GO" id="GO:0005886">
    <property type="term" value="C:plasma membrane"/>
    <property type="evidence" value="ECO:0007669"/>
    <property type="project" value="TreeGrafter"/>
</dbReference>
<dbReference type="InterPro" id="IPR008250">
    <property type="entry name" value="ATPase_P-typ_transduc_dom_A_sf"/>
</dbReference>
<dbReference type="InterPro" id="IPR001757">
    <property type="entry name" value="P_typ_ATPase"/>
</dbReference>
<dbReference type="InterPro" id="IPR023298">
    <property type="entry name" value="ATPase_P-typ_TM_dom_sf"/>
</dbReference>
<dbReference type="SFLD" id="SFLDG00002">
    <property type="entry name" value="C1.7:_P-type_atpase_like"/>
    <property type="match status" value="1"/>
</dbReference>
<feature type="transmembrane region" description="Helical" evidence="15">
    <location>
        <begin position="35"/>
        <end position="61"/>
    </location>
</feature>
<keyword evidence="9 15" id="KW-1133">Transmembrane helix</keyword>
<keyword evidence="8 15" id="KW-1278">Translocase</keyword>
<feature type="binding site" evidence="13">
    <location>
        <position position="634"/>
    </location>
    <ligand>
        <name>ATP</name>
        <dbReference type="ChEBI" id="CHEBI:30616"/>
    </ligand>
</feature>
<keyword evidence="7 14" id="KW-0460">Magnesium</keyword>
<dbReference type="SUPFAM" id="SSF81653">
    <property type="entry name" value="Calcium ATPase, transduction domain A"/>
    <property type="match status" value="1"/>
</dbReference>
<feature type="binding site" evidence="13">
    <location>
        <position position="724"/>
    </location>
    <ligand>
        <name>ATP</name>
        <dbReference type="ChEBI" id="CHEBI:30616"/>
    </ligand>
</feature>
<dbReference type="InterPro" id="IPR036412">
    <property type="entry name" value="HAD-like_sf"/>
</dbReference>
<dbReference type="Gene3D" id="3.40.50.1000">
    <property type="entry name" value="HAD superfamily/HAD-like"/>
    <property type="match status" value="1"/>
</dbReference>
<dbReference type="PANTHER" id="PTHR24092">
    <property type="entry name" value="PROBABLE PHOSPHOLIPID-TRANSPORTING ATPASE"/>
    <property type="match status" value="1"/>
</dbReference>
<dbReference type="NCBIfam" id="TIGR01652">
    <property type="entry name" value="ATPase-Plipid"/>
    <property type="match status" value="1"/>
</dbReference>
<evidence type="ECO:0000256" key="6">
    <source>
        <dbReference type="ARBA" id="ARBA00022840"/>
    </source>
</evidence>
<comment type="subcellular location">
    <subcellularLocation>
        <location evidence="1 15">Membrane</location>
        <topology evidence="1 15">Multi-pass membrane protein</topology>
    </subcellularLocation>
</comment>
<dbReference type="InterPro" id="IPR018303">
    <property type="entry name" value="ATPase_P-typ_P_site"/>
</dbReference>
<dbReference type="SUPFAM" id="SSF81660">
    <property type="entry name" value="Metal cation-transporting ATPase, ATP-binding domain N"/>
    <property type="match status" value="1"/>
</dbReference>
<comment type="catalytic activity">
    <reaction evidence="11 15">
        <text>ATP + H2O + phospholipidSide 1 = ADP + phosphate + phospholipidSide 2.</text>
        <dbReference type="EC" id="7.6.2.1"/>
    </reaction>
</comment>
<dbReference type="PROSITE" id="PS00154">
    <property type="entry name" value="ATPASE_E1_E2"/>
    <property type="match status" value="1"/>
</dbReference>
<dbReference type="InterPro" id="IPR032630">
    <property type="entry name" value="P_typ_ATPase_c"/>
</dbReference>
<feature type="active site" description="4-aspartylphosphate intermediate" evidence="12">
    <location>
        <position position="380"/>
    </location>
</feature>
<feature type="binding site" evidence="13">
    <location>
        <position position="380"/>
    </location>
    <ligand>
        <name>ATP</name>
        <dbReference type="ChEBI" id="CHEBI:30616"/>
    </ligand>
</feature>
<dbReference type="InterPro" id="IPR023214">
    <property type="entry name" value="HAD_sf"/>
</dbReference>
<evidence type="ECO:0000256" key="12">
    <source>
        <dbReference type="PIRSR" id="PIRSR606539-1"/>
    </source>
</evidence>
<dbReference type="NCBIfam" id="TIGR01494">
    <property type="entry name" value="ATPase_P-type"/>
    <property type="match status" value="1"/>
</dbReference>
<feature type="binding site" evidence="14">
    <location>
        <position position="748"/>
    </location>
    <ligand>
        <name>Mg(2+)</name>
        <dbReference type="ChEBI" id="CHEBI:18420"/>
    </ligand>
</feature>
<feature type="transmembrane region" description="Helical" evidence="15">
    <location>
        <begin position="943"/>
        <end position="969"/>
    </location>
</feature>
<evidence type="ECO:0000256" key="11">
    <source>
        <dbReference type="ARBA" id="ARBA00034036"/>
    </source>
</evidence>
<feature type="binding site" evidence="14">
    <location>
        <position position="382"/>
    </location>
    <ligand>
        <name>Mg(2+)</name>
        <dbReference type="ChEBI" id="CHEBI:18420"/>
    </ligand>
</feature>
<keyword evidence="3 15" id="KW-0812">Transmembrane</keyword>
<keyword evidence="5 13" id="KW-0547">Nucleotide-binding</keyword>
<dbReference type="GO" id="GO:0045332">
    <property type="term" value="P:phospholipid translocation"/>
    <property type="evidence" value="ECO:0007669"/>
    <property type="project" value="TreeGrafter"/>
</dbReference>
<evidence type="ECO:0000313" key="19">
    <source>
        <dbReference type="Proteomes" id="UP001367676"/>
    </source>
</evidence>